<keyword evidence="1" id="KW-0175">Coiled coil</keyword>
<dbReference type="AlphaFoldDB" id="A0A168PVY0"/>
<feature type="coiled-coil region" evidence="1">
    <location>
        <begin position="138"/>
        <end position="167"/>
    </location>
</feature>
<evidence type="ECO:0000256" key="1">
    <source>
        <dbReference type="SAM" id="Coils"/>
    </source>
</evidence>
<gene>
    <name evidence="3" type="primary">ABSGL_08893.1 scaffold 10451</name>
</gene>
<feature type="coiled-coil region" evidence="1">
    <location>
        <begin position="84"/>
        <end position="114"/>
    </location>
</feature>
<sequence length="234" mass="26434">MPRLDILNPASMSRTGDSLSDTNALDDEIDAAPSEDGSLEPIYRTTVSNSTIAEQGPTKQSYRDQIEALVHQLKINEELHATALKEQQSILVDKERQIQEKKDAIKNMQRLHDKQLELLTRSQQETLSSCRMQYDMAAAKLKWRLEQQEKEAKSTAVEQLLNEFEQEQHTLRISNETSTVFPAPRPPPTDYKPTSAKNTPYISPLYIPTCAISWPAPPPLSSLRKTSVVCSEKD</sequence>
<protein>
    <submittedName>
        <fullName evidence="3">Uncharacterized protein</fullName>
    </submittedName>
</protein>
<evidence type="ECO:0000313" key="3">
    <source>
        <dbReference type="EMBL" id="SAM03076.1"/>
    </source>
</evidence>
<reference evidence="3" key="1">
    <citation type="submission" date="2016-04" db="EMBL/GenBank/DDBJ databases">
        <authorList>
            <person name="Evans L.H."/>
            <person name="Alamgir A."/>
            <person name="Owens N."/>
            <person name="Weber N.D."/>
            <person name="Virtaneva K."/>
            <person name="Barbian K."/>
            <person name="Babar A."/>
            <person name="Rosenke K."/>
        </authorList>
    </citation>
    <scope>NUCLEOTIDE SEQUENCE [LARGE SCALE GENOMIC DNA]</scope>
    <source>
        <strain evidence="3">CBS 101.48</strain>
    </source>
</reference>
<keyword evidence="4" id="KW-1185">Reference proteome</keyword>
<feature type="compositionally biased region" description="Polar residues" evidence="2">
    <location>
        <begin position="45"/>
        <end position="59"/>
    </location>
</feature>
<dbReference type="InParanoid" id="A0A168PVY0"/>
<proteinExistence type="predicted"/>
<accession>A0A168PVY0</accession>
<dbReference type="Proteomes" id="UP000078561">
    <property type="component" value="Unassembled WGS sequence"/>
</dbReference>
<feature type="region of interest" description="Disordered" evidence="2">
    <location>
        <begin position="1"/>
        <end position="59"/>
    </location>
</feature>
<feature type="region of interest" description="Disordered" evidence="2">
    <location>
        <begin position="178"/>
        <end position="197"/>
    </location>
</feature>
<evidence type="ECO:0000313" key="4">
    <source>
        <dbReference type="Proteomes" id="UP000078561"/>
    </source>
</evidence>
<dbReference type="OrthoDB" id="2259405at2759"/>
<organism evidence="3">
    <name type="scientific">Absidia glauca</name>
    <name type="common">Pin mould</name>
    <dbReference type="NCBI Taxonomy" id="4829"/>
    <lineage>
        <taxon>Eukaryota</taxon>
        <taxon>Fungi</taxon>
        <taxon>Fungi incertae sedis</taxon>
        <taxon>Mucoromycota</taxon>
        <taxon>Mucoromycotina</taxon>
        <taxon>Mucoromycetes</taxon>
        <taxon>Mucorales</taxon>
        <taxon>Cunninghamellaceae</taxon>
        <taxon>Absidia</taxon>
    </lineage>
</organism>
<name>A0A168PVY0_ABSGL</name>
<evidence type="ECO:0000256" key="2">
    <source>
        <dbReference type="SAM" id="MobiDB-lite"/>
    </source>
</evidence>
<dbReference type="EMBL" id="LT554032">
    <property type="protein sequence ID" value="SAM03076.1"/>
    <property type="molecule type" value="Genomic_DNA"/>
</dbReference>
<dbReference type="OMA" id="YQRELQH"/>
<feature type="compositionally biased region" description="Polar residues" evidence="2">
    <location>
        <begin position="10"/>
        <end position="23"/>
    </location>
</feature>